<organism evidence="1 2">
    <name type="scientific">Salinarimonas ramus</name>
    <dbReference type="NCBI Taxonomy" id="690164"/>
    <lineage>
        <taxon>Bacteria</taxon>
        <taxon>Pseudomonadati</taxon>
        <taxon>Pseudomonadota</taxon>
        <taxon>Alphaproteobacteria</taxon>
        <taxon>Hyphomicrobiales</taxon>
        <taxon>Salinarimonadaceae</taxon>
        <taxon>Salinarimonas</taxon>
    </lineage>
</organism>
<keyword evidence="2" id="KW-1185">Reference proteome</keyword>
<reference evidence="1 2" key="1">
    <citation type="journal article" date="2014" name="Int. J. Syst. Evol. Microbiol.">
        <title>Complete genome sequence of Corynebacterium casei LMG S-19264T (=DSM 44701T), isolated from a smear-ripened cheese.</title>
        <authorList>
            <consortium name="US DOE Joint Genome Institute (JGI-PGF)"/>
            <person name="Walter F."/>
            <person name="Albersmeier A."/>
            <person name="Kalinowski J."/>
            <person name="Ruckert C."/>
        </authorList>
    </citation>
    <scope>NUCLEOTIDE SEQUENCE [LARGE SCALE GENOMIC DNA]</scope>
    <source>
        <strain evidence="1 2">CGMCC 1.9161</strain>
    </source>
</reference>
<evidence type="ECO:0000313" key="1">
    <source>
        <dbReference type="EMBL" id="GGK42078.1"/>
    </source>
</evidence>
<evidence type="ECO:0000313" key="2">
    <source>
        <dbReference type="Proteomes" id="UP000600449"/>
    </source>
</evidence>
<protein>
    <submittedName>
        <fullName evidence="1">Uncharacterized protein</fullName>
    </submittedName>
</protein>
<comment type="caution">
    <text evidence="1">The sequence shown here is derived from an EMBL/GenBank/DDBJ whole genome shotgun (WGS) entry which is preliminary data.</text>
</comment>
<name>A0A917V633_9HYPH</name>
<dbReference type="AlphaFoldDB" id="A0A917V633"/>
<gene>
    <name evidence="1" type="ORF">GCM10011322_31500</name>
</gene>
<accession>A0A917V633</accession>
<proteinExistence type="predicted"/>
<dbReference type="EMBL" id="BMMF01000009">
    <property type="protein sequence ID" value="GGK42078.1"/>
    <property type="molecule type" value="Genomic_DNA"/>
</dbReference>
<sequence length="78" mass="9123">MDASLADAGDAPVRPIARFVDICASDPIRRRAGRVNPDPPLRLVPPDTARTRRRPMLRFLRNAFILREAFRFLRRRRR</sequence>
<dbReference type="Proteomes" id="UP000600449">
    <property type="component" value="Unassembled WGS sequence"/>
</dbReference>